<reference evidence="2" key="1">
    <citation type="submission" date="2022-12" db="EMBL/GenBank/DDBJ databases">
        <title>Reference genome sequencing for broad-spectrum identification of bacterial and archaeal isolates by mass spectrometry.</title>
        <authorList>
            <person name="Sekiguchi Y."/>
            <person name="Tourlousse D.M."/>
        </authorList>
    </citation>
    <scope>NUCLEOTIDE SEQUENCE</scope>
    <source>
        <strain evidence="2">H2</strain>
    </source>
</reference>
<dbReference type="Pfam" id="PF03992">
    <property type="entry name" value="ABM"/>
    <property type="match status" value="1"/>
</dbReference>
<dbReference type="GO" id="GO:0004497">
    <property type="term" value="F:monooxygenase activity"/>
    <property type="evidence" value="ECO:0007669"/>
    <property type="project" value="UniProtKB-KW"/>
</dbReference>
<dbReference type="PROSITE" id="PS51725">
    <property type="entry name" value="ABM"/>
    <property type="match status" value="1"/>
</dbReference>
<evidence type="ECO:0000313" key="3">
    <source>
        <dbReference type="Proteomes" id="UP001144352"/>
    </source>
</evidence>
<name>A0A9W6G233_9BACT</name>
<dbReference type="PANTHER" id="PTHR33336">
    <property type="entry name" value="QUINOL MONOOXYGENASE YGIN-RELATED"/>
    <property type="match status" value="1"/>
</dbReference>
<proteinExistence type="predicted"/>
<evidence type="ECO:0000313" key="2">
    <source>
        <dbReference type="EMBL" id="GLI38933.1"/>
    </source>
</evidence>
<dbReference type="AlphaFoldDB" id="A0A9W6G233"/>
<dbReference type="SUPFAM" id="SSF54909">
    <property type="entry name" value="Dimeric alpha+beta barrel"/>
    <property type="match status" value="1"/>
</dbReference>
<dbReference type="InterPro" id="IPR050744">
    <property type="entry name" value="AI-2_Isomerase_LsrG"/>
</dbReference>
<organism evidence="2 3">
    <name type="scientific">Geobacter hydrogenophilus</name>
    <dbReference type="NCBI Taxonomy" id="40983"/>
    <lineage>
        <taxon>Bacteria</taxon>
        <taxon>Pseudomonadati</taxon>
        <taxon>Thermodesulfobacteriota</taxon>
        <taxon>Desulfuromonadia</taxon>
        <taxon>Geobacterales</taxon>
        <taxon>Geobacteraceae</taxon>
        <taxon>Geobacter</taxon>
    </lineage>
</organism>
<accession>A0A9W6G233</accession>
<dbReference type="PANTHER" id="PTHR33336:SF3">
    <property type="entry name" value="ABM DOMAIN-CONTAINING PROTEIN"/>
    <property type="match status" value="1"/>
</dbReference>
<keyword evidence="2" id="KW-0560">Oxidoreductase</keyword>
<feature type="domain" description="ABM" evidence="1">
    <location>
        <begin position="3"/>
        <end position="91"/>
    </location>
</feature>
<sequence length="94" mass="10882">MAVTVVAKVVVQKEFVEPVKAELLKLIDPTRRERGCIEYRLHQDNEDPGVFIFYENWESMASLEQHMKTDHFRSYVSAVEGKLVKKVVNKMTGI</sequence>
<comment type="caution">
    <text evidence="2">The sequence shown here is derived from an EMBL/GenBank/DDBJ whole genome shotgun (WGS) entry which is preliminary data.</text>
</comment>
<dbReference type="InterPro" id="IPR007138">
    <property type="entry name" value="ABM_dom"/>
</dbReference>
<protein>
    <submittedName>
        <fullName evidence="2">Antibiotic biosynthesis monooxygenase</fullName>
    </submittedName>
</protein>
<dbReference type="Gene3D" id="3.30.70.100">
    <property type="match status" value="1"/>
</dbReference>
<dbReference type="GO" id="GO:0005829">
    <property type="term" value="C:cytosol"/>
    <property type="evidence" value="ECO:0007669"/>
    <property type="project" value="TreeGrafter"/>
</dbReference>
<dbReference type="RefSeq" id="WP_214185425.1">
    <property type="nucleotide sequence ID" value="NZ_BSDS01000002.1"/>
</dbReference>
<evidence type="ECO:0000259" key="1">
    <source>
        <dbReference type="PROSITE" id="PS51725"/>
    </source>
</evidence>
<dbReference type="InterPro" id="IPR011008">
    <property type="entry name" value="Dimeric_a/b-barrel"/>
</dbReference>
<keyword evidence="2" id="KW-0503">Monooxygenase</keyword>
<keyword evidence="3" id="KW-1185">Reference proteome</keyword>
<dbReference type="EMBL" id="BSDS01000002">
    <property type="protein sequence ID" value="GLI38933.1"/>
    <property type="molecule type" value="Genomic_DNA"/>
</dbReference>
<gene>
    <name evidence="2" type="ORF">GHYDROH2_24340</name>
</gene>
<dbReference type="Proteomes" id="UP001144352">
    <property type="component" value="Unassembled WGS sequence"/>
</dbReference>